<dbReference type="InterPro" id="IPR006311">
    <property type="entry name" value="TAT_signal"/>
</dbReference>
<dbReference type="Pfam" id="PF13360">
    <property type="entry name" value="PQQ_2"/>
    <property type="match status" value="2"/>
</dbReference>
<protein>
    <recommendedName>
        <fullName evidence="2">Pyrrolo-quinoline quinone repeat domain-containing protein</fullName>
    </recommendedName>
</protein>
<dbReference type="Gene3D" id="2.130.10.10">
    <property type="entry name" value="YVTN repeat-like/Quinoprotein amine dehydrogenase"/>
    <property type="match status" value="1"/>
</dbReference>
<keyword evidence="4" id="KW-1185">Reference proteome</keyword>
<dbReference type="SUPFAM" id="SSF50998">
    <property type="entry name" value="Quinoprotein alcohol dehydrogenase-like"/>
    <property type="match status" value="2"/>
</dbReference>
<dbReference type="Gene3D" id="2.40.128.630">
    <property type="match status" value="1"/>
</dbReference>
<accession>A0A4D6HEV4</accession>
<reference evidence="3 4" key="1">
    <citation type="journal article" date="2019" name="Nat. Commun.">
        <title>A new type of DNA phosphorothioation-based antiviral system in archaea.</title>
        <authorList>
            <person name="Xiong L."/>
            <person name="Liu S."/>
            <person name="Chen S."/>
            <person name="Xiao Y."/>
            <person name="Zhu B."/>
            <person name="Gao Y."/>
            <person name="Zhang Y."/>
            <person name="Chen B."/>
            <person name="Luo J."/>
            <person name="Deng Z."/>
            <person name="Chen X."/>
            <person name="Wang L."/>
            <person name="Chen S."/>
        </authorList>
    </citation>
    <scope>NUCLEOTIDE SEQUENCE [LARGE SCALE GENOMIC DNA]</scope>
    <source>
        <strain evidence="3 4">CBA1105</strain>
    </source>
</reference>
<feature type="domain" description="Pyrrolo-quinoline quinone repeat" evidence="2">
    <location>
        <begin position="219"/>
        <end position="383"/>
    </location>
</feature>
<dbReference type="PROSITE" id="PS51318">
    <property type="entry name" value="TAT"/>
    <property type="match status" value="1"/>
</dbReference>
<organism evidence="3 4">
    <name type="scientific">Halapricum salinum</name>
    <dbReference type="NCBI Taxonomy" id="1457250"/>
    <lineage>
        <taxon>Archaea</taxon>
        <taxon>Methanobacteriati</taxon>
        <taxon>Methanobacteriota</taxon>
        <taxon>Stenosarchaea group</taxon>
        <taxon>Halobacteria</taxon>
        <taxon>Halobacteriales</taxon>
        <taxon>Haloarculaceae</taxon>
        <taxon>Halapricum</taxon>
    </lineage>
</organism>
<dbReference type="SMART" id="SM00564">
    <property type="entry name" value="PQQ"/>
    <property type="match status" value="3"/>
</dbReference>
<gene>
    <name evidence="3" type="ORF">DV733_12945</name>
</gene>
<dbReference type="STRING" id="1457250.GCA_000755225_01446"/>
<evidence type="ECO:0000313" key="4">
    <source>
        <dbReference type="Proteomes" id="UP000296706"/>
    </source>
</evidence>
<dbReference type="PANTHER" id="PTHR34512">
    <property type="entry name" value="CELL SURFACE PROTEIN"/>
    <property type="match status" value="1"/>
</dbReference>
<sequence>MASTMQQSSRRAFLGSVGVAGIGVSAYISPGRTGAAEDLDAAVPSGQWPMQGRTPQRSGYQPESAGPPEEHEMVWERDVYDLLGIFHEGTTVATEDTLAITGPTALSTADGSTRWAEPLTTESIGLTHVCWNETLYVADGERVYAIDTDSGTIEWAHRESRIEVAFVAGRTVICRGQRRGTVGLDAKTGATRWRVSDYDDPVLATGEMVGFQTGEFSTTIVGIDPTTESIEWTAEWITDDPERDIAVHDGVVYSGLEKFTAFDTASNSVLWAERFDREYEQSMPVATDGEQVYFTGLDEEVLAVEAETGQLRWRQSVEGISRTVKPAVTDDALYVSTEDGFAALSPATGRELRRFSLYSGDLSERQANGQLLVAGGQVFYVDTATAVAYR</sequence>
<dbReference type="AlphaFoldDB" id="A0A4D6HEV4"/>
<evidence type="ECO:0000313" key="3">
    <source>
        <dbReference type="EMBL" id="QCC52075.1"/>
    </source>
</evidence>
<dbReference type="PANTHER" id="PTHR34512:SF30">
    <property type="entry name" value="OUTER MEMBRANE PROTEIN ASSEMBLY FACTOR BAMB"/>
    <property type="match status" value="1"/>
</dbReference>
<dbReference type="InterPro" id="IPR018391">
    <property type="entry name" value="PQQ_b-propeller_rpt"/>
</dbReference>
<evidence type="ECO:0000259" key="2">
    <source>
        <dbReference type="Pfam" id="PF13360"/>
    </source>
</evidence>
<dbReference type="EMBL" id="CP031310">
    <property type="protein sequence ID" value="QCC52075.1"/>
    <property type="molecule type" value="Genomic_DNA"/>
</dbReference>
<dbReference type="KEGG" id="hsn:DV733_12945"/>
<dbReference type="InterPro" id="IPR015943">
    <property type="entry name" value="WD40/YVTN_repeat-like_dom_sf"/>
</dbReference>
<feature type="region of interest" description="Disordered" evidence="1">
    <location>
        <begin position="44"/>
        <end position="70"/>
    </location>
</feature>
<dbReference type="InterPro" id="IPR011047">
    <property type="entry name" value="Quinoprotein_ADH-like_sf"/>
</dbReference>
<dbReference type="InterPro" id="IPR002372">
    <property type="entry name" value="PQQ_rpt_dom"/>
</dbReference>
<name>A0A4D6HEV4_9EURY</name>
<proteinExistence type="predicted"/>
<dbReference type="Proteomes" id="UP000296706">
    <property type="component" value="Chromosome"/>
</dbReference>
<feature type="domain" description="Pyrrolo-quinoline quinone repeat" evidence="2">
    <location>
        <begin position="104"/>
        <end position="199"/>
    </location>
</feature>
<evidence type="ECO:0000256" key="1">
    <source>
        <dbReference type="SAM" id="MobiDB-lite"/>
    </source>
</evidence>